<dbReference type="Pfam" id="PF10544">
    <property type="entry name" value="T5orf172"/>
    <property type="match status" value="1"/>
</dbReference>
<feature type="coiled-coil region" evidence="1">
    <location>
        <begin position="354"/>
        <end position="381"/>
    </location>
</feature>
<keyword evidence="1" id="KW-0175">Coiled coil</keyword>
<accession>G0T5B9</accession>
<organismHost>
    <name type="scientific">Wiseana cervinata</name>
    <dbReference type="NCBI Taxonomy" id="107013"/>
</organismHost>
<sequence length="472" mass="55619">MNALINSCTVDDKNHGDTLIDIFTFVKGFGVTFDTSSNWFQDLWYPLSKNQPLPREGLEKVKGRPKTMPIVVTQNLLEWMGYGGRGVSDKQNRFGKLLRSLEIEYEEIGHQHPLAIEYPCVQKEVKTIGVNNLEKKKWISMDVRSFKKAVLRLNTGSAEIVRDYYLNLEEAMFAYGEYTMKFLIDKTEKERKIKIDELSLMTEQLAIKDKSHEEETKELENRLEQEKEARLKAEKEAKEQREYSLILKELAINDQKRPLNEAIYISTSKAYSMHNRYKVGGVDGMDKLKSRFAGYNGRSSVDDLWYYSDIFRVANFRAAEKRIEDVLGRFRERKNKEIYVLHYDDLRRYIEWITQHYEDEIEKFNEELDTLICNLNRHNLKPVIPPPYQGTSATITRIVDGIPHTTTIESSIEDQFKHKIKVYLDTLHPTTKEIKRIDLFSQVPFNFNKIEGWRWLKEILPNYKPNLKLNYR</sequence>
<organism evidence="4 5">
    <name type="scientific">Wiseana iridescent virus</name>
    <name type="common">WIV</name>
    <name type="synonym">Insect iridescent virus type 9</name>
    <dbReference type="NCBI Taxonomy" id="68347"/>
    <lineage>
        <taxon>Viruses</taxon>
        <taxon>Varidnaviria</taxon>
        <taxon>Bamfordvirae</taxon>
        <taxon>Nucleocytoviricota</taxon>
        <taxon>Megaviricetes</taxon>
        <taxon>Pimascovirales</taxon>
        <taxon>Pimascovirales incertae sedis</taxon>
        <taxon>Iridoviridae</taxon>
        <taxon>Betairidovirinae</taxon>
        <taxon>Chloriridovirus</taxon>
        <taxon>Chloriridovirus wiseana1</taxon>
        <taxon>Invertebrate iridescent virus 9</taxon>
    </lineage>
</organism>
<feature type="coiled-coil region" evidence="1">
    <location>
        <begin position="209"/>
        <end position="243"/>
    </location>
</feature>
<protein>
    <recommendedName>
        <fullName evidence="6">MSV199 domain-containing protein</fullName>
    </recommendedName>
</protein>
<proteinExistence type="predicted"/>
<dbReference type="EMBL" id="GQ918152">
    <property type="protein sequence ID" value="ADO00437.1"/>
    <property type="molecule type" value="Genomic_DNA"/>
</dbReference>
<dbReference type="GeneID" id="10963815"/>
<evidence type="ECO:0000259" key="3">
    <source>
        <dbReference type="Pfam" id="PF10553"/>
    </source>
</evidence>
<reference evidence="4 5" key="1">
    <citation type="journal article" date="2011" name="J. Virol.">
        <title>Genomic and proteomic analysis of invertebrate iridovirus type 9.</title>
        <authorList>
            <person name="Wong C.K."/>
            <person name="Young V.L."/>
            <person name="Kleffmann T."/>
            <person name="Ward V.K."/>
        </authorList>
    </citation>
    <scope>NUCLEOTIDE SEQUENCE [LARGE SCALE GENOMIC DNA]</scope>
</reference>
<feature type="domain" description="MSV199" evidence="3">
    <location>
        <begin position="20"/>
        <end position="172"/>
    </location>
</feature>
<dbReference type="Pfam" id="PF10553">
    <property type="entry name" value="MSV199"/>
    <property type="match status" value="1"/>
</dbReference>
<evidence type="ECO:0000313" key="4">
    <source>
        <dbReference type="EMBL" id="ADO00437.1"/>
    </source>
</evidence>
<evidence type="ECO:0000256" key="1">
    <source>
        <dbReference type="SAM" id="Coils"/>
    </source>
</evidence>
<dbReference type="Proteomes" id="UP000112896">
    <property type="component" value="Segment"/>
</dbReference>
<evidence type="ECO:0008006" key="6">
    <source>
        <dbReference type="Google" id="ProtNLM"/>
    </source>
</evidence>
<dbReference type="InterPro" id="IPR018306">
    <property type="entry name" value="Phage_T5_Orf172_DNA-bd"/>
</dbReference>
<evidence type="ECO:0000259" key="2">
    <source>
        <dbReference type="Pfam" id="PF10544"/>
    </source>
</evidence>
<evidence type="ECO:0000313" key="5">
    <source>
        <dbReference type="Proteomes" id="UP000112896"/>
    </source>
</evidence>
<dbReference type="KEGG" id="vg:10963815"/>
<keyword evidence="5" id="KW-1185">Reference proteome</keyword>
<dbReference type="RefSeq" id="YP_004732876.1">
    <property type="nucleotide sequence ID" value="NC_015780.1"/>
</dbReference>
<dbReference type="InterPro" id="IPR018879">
    <property type="entry name" value="MSV199_dom"/>
</dbReference>
<feature type="domain" description="Bacteriophage T5 Orf172 DNA-binding" evidence="2">
    <location>
        <begin position="262"/>
        <end position="353"/>
    </location>
</feature>
<name>G0T5B9_IRV9</name>